<sequence length="132" mass="14297">MTTYAARLISVSIDCNWREVYDFTAEPTNFPLWASGLASGVENSGDDWTAQGPEGPIRIRFSPPNEFGVLDHVVTVAPGVEIRIPLRVVANGTGSEVTLTLFQTPGMSDEAFAADAEWVQSDLHALKALMES</sequence>
<name>A0A1U7CQE2_9BACT</name>
<evidence type="ECO:0000313" key="2">
    <source>
        <dbReference type="Proteomes" id="UP000186309"/>
    </source>
</evidence>
<evidence type="ECO:0008006" key="3">
    <source>
        <dbReference type="Google" id="ProtNLM"/>
    </source>
</evidence>
<dbReference type="EMBL" id="CP019082">
    <property type="protein sequence ID" value="APW61141.1"/>
    <property type="molecule type" value="Genomic_DNA"/>
</dbReference>
<gene>
    <name evidence="1" type="ORF">BSF38_02645</name>
</gene>
<keyword evidence="2" id="KW-1185">Reference proteome</keyword>
<dbReference type="OrthoDB" id="880456at2"/>
<protein>
    <recommendedName>
        <fullName evidence="3">Polyketide cyclase</fullName>
    </recommendedName>
</protein>
<dbReference type="Gene3D" id="3.30.530.20">
    <property type="match status" value="1"/>
</dbReference>
<organism evidence="1 2">
    <name type="scientific">Paludisphaera borealis</name>
    <dbReference type="NCBI Taxonomy" id="1387353"/>
    <lineage>
        <taxon>Bacteria</taxon>
        <taxon>Pseudomonadati</taxon>
        <taxon>Planctomycetota</taxon>
        <taxon>Planctomycetia</taxon>
        <taxon>Isosphaerales</taxon>
        <taxon>Isosphaeraceae</taxon>
        <taxon>Paludisphaera</taxon>
    </lineage>
</organism>
<dbReference type="KEGG" id="pbor:BSF38_02645"/>
<evidence type="ECO:0000313" key="1">
    <source>
        <dbReference type="EMBL" id="APW61141.1"/>
    </source>
</evidence>
<accession>A0A1U7CQE2</accession>
<dbReference type="RefSeq" id="WP_076346276.1">
    <property type="nucleotide sequence ID" value="NZ_CP019082.1"/>
</dbReference>
<dbReference type="Proteomes" id="UP000186309">
    <property type="component" value="Chromosome"/>
</dbReference>
<proteinExistence type="predicted"/>
<dbReference type="SUPFAM" id="SSF55961">
    <property type="entry name" value="Bet v1-like"/>
    <property type="match status" value="1"/>
</dbReference>
<dbReference type="InterPro" id="IPR023393">
    <property type="entry name" value="START-like_dom_sf"/>
</dbReference>
<reference evidence="2" key="1">
    <citation type="submission" date="2016-12" db="EMBL/GenBank/DDBJ databases">
        <title>Comparative genomics of four Isosphaeraceae planctomycetes: a common pool of plasmids and glycoside hydrolase genes.</title>
        <authorList>
            <person name="Ivanova A."/>
        </authorList>
    </citation>
    <scope>NUCLEOTIDE SEQUENCE [LARGE SCALE GENOMIC DNA]</scope>
    <source>
        <strain evidence="2">PX4</strain>
    </source>
</reference>
<dbReference type="AlphaFoldDB" id="A0A1U7CQE2"/>